<keyword evidence="2" id="KW-1185">Reference proteome</keyword>
<proteinExistence type="predicted"/>
<dbReference type="PANTHER" id="PTHR12387">
    <property type="entry name" value="26S PROTEASOME NON-ATPASE REGULATORY SUBUNIT 8"/>
    <property type="match status" value="1"/>
</dbReference>
<evidence type="ECO:0000313" key="2">
    <source>
        <dbReference type="Proteomes" id="UP000593567"/>
    </source>
</evidence>
<gene>
    <name evidence="1" type="ORF">EB796_005774</name>
</gene>
<reference evidence="1" key="1">
    <citation type="submission" date="2020-06" db="EMBL/GenBank/DDBJ databases">
        <title>Draft genome of Bugula neritina, a colonial animal packing powerful symbionts and potential medicines.</title>
        <authorList>
            <person name="Rayko M."/>
        </authorList>
    </citation>
    <scope>NUCLEOTIDE SEQUENCE [LARGE SCALE GENOMIC DNA]</scope>
    <source>
        <strain evidence="1">Kwan_BN1</strain>
    </source>
</reference>
<dbReference type="PANTHER" id="PTHR12387:SF0">
    <property type="entry name" value="26S PROTEASOME NON-ATPASE REGULATORY SUBUNIT 8"/>
    <property type="match status" value="1"/>
</dbReference>
<name>A0A7J7KCH4_BUGNE</name>
<sequence length="75" mass="8590">MEGSYNKVFVARGNVPAETYTFFMNILVGTIRGWVVTPDNHFIFKQKDHTILEPINSVDLAQQAISYARELEMII</sequence>
<dbReference type="EMBL" id="VXIV02000809">
    <property type="protein sequence ID" value="KAF6035915.1"/>
    <property type="molecule type" value="Genomic_DNA"/>
</dbReference>
<accession>A0A7J7KCH4</accession>
<dbReference type="GO" id="GO:0005829">
    <property type="term" value="C:cytosol"/>
    <property type="evidence" value="ECO:0007669"/>
    <property type="project" value="TreeGrafter"/>
</dbReference>
<dbReference type="AlphaFoldDB" id="A0A7J7KCH4"/>
<evidence type="ECO:0000313" key="1">
    <source>
        <dbReference type="EMBL" id="KAF6035915.1"/>
    </source>
</evidence>
<dbReference type="GO" id="GO:0043161">
    <property type="term" value="P:proteasome-mediated ubiquitin-dependent protein catabolic process"/>
    <property type="evidence" value="ECO:0007669"/>
    <property type="project" value="TreeGrafter"/>
</dbReference>
<dbReference type="GO" id="GO:0005634">
    <property type="term" value="C:nucleus"/>
    <property type="evidence" value="ECO:0007669"/>
    <property type="project" value="TreeGrafter"/>
</dbReference>
<dbReference type="InterPro" id="IPR006746">
    <property type="entry name" value="26S_Psome_Rpn12"/>
</dbReference>
<dbReference type="OrthoDB" id="409122at2759"/>
<comment type="caution">
    <text evidence="1">The sequence shown here is derived from an EMBL/GenBank/DDBJ whole genome shotgun (WGS) entry which is preliminary data.</text>
</comment>
<protein>
    <submittedName>
        <fullName evidence="1">PSMD8</fullName>
    </submittedName>
</protein>
<dbReference type="Gene3D" id="1.25.40.990">
    <property type="match status" value="1"/>
</dbReference>
<dbReference type="Proteomes" id="UP000593567">
    <property type="component" value="Unassembled WGS sequence"/>
</dbReference>
<dbReference type="GO" id="GO:0008541">
    <property type="term" value="C:proteasome regulatory particle, lid subcomplex"/>
    <property type="evidence" value="ECO:0007669"/>
    <property type="project" value="TreeGrafter"/>
</dbReference>
<organism evidence="1 2">
    <name type="scientific">Bugula neritina</name>
    <name type="common">Brown bryozoan</name>
    <name type="synonym">Sertularia neritina</name>
    <dbReference type="NCBI Taxonomy" id="10212"/>
    <lineage>
        <taxon>Eukaryota</taxon>
        <taxon>Metazoa</taxon>
        <taxon>Spiralia</taxon>
        <taxon>Lophotrochozoa</taxon>
        <taxon>Bryozoa</taxon>
        <taxon>Gymnolaemata</taxon>
        <taxon>Cheilostomatida</taxon>
        <taxon>Flustrina</taxon>
        <taxon>Buguloidea</taxon>
        <taxon>Bugulidae</taxon>
        <taxon>Bugula</taxon>
    </lineage>
</organism>